<accession>A0ABQ9RZE7</accession>
<keyword evidence="1" id="KW-0472">Membrane</keyword>
<dbReference type="GeneID" id="85383807"/>
<reference evidence="2 3" key="1">
    <citation type="submission" date="2016-10" db="EMBL/GenBank/DDBJ databases">
        <title>The genome sequence of Colletotrichum fioriniae PJ7.</title>
        <authorList>
            <person name="Baroncelli R."/>
        </authorList>
    </citation>
    <scope>NUCLEOTIDE SEQUENCE [LARGE SCALE GENOMIC DNA]</scope>
    <source>
        <strain evidence="2 3">IMI 384185</strain>
    </source>
</reference>
<sequence>MVVVMDDGGGGENMGMDGWMDGWMGWACGRERERPRVVKREKDGRSVGVAPWVSAPAKGTLAKLLFQMRWAGLFSIRAPSFTPAAACTLMRHPSTPLVPIVSFRSLWISSAAPRAVAKVKEKERKGKKVRTFRGLGEFARVMEPILAASQLPSHLLFQFPNFALSYNGGASIHRCRVSHPFFTHKTSSLSCLERFLRPCPITLIIILFLFGFSVAFWRVAAPDFLAQPPVDRLHVEPQSVRFVATTEPAPLEAASCSSTTTDKTKDCMASRF</sequence>
<dbReference type="EMBL" id="MOPA01000020">
    <property type="protein sequence ID" value="KAK1519222.1"/>
    <property type="molecule type" value="Genomic_DNA"/>
</dbReference>
<gene>
    <name evidence="2" type="ORF">CPAR01_15660</name>
</gene>
<evidence type="ECO:0000256" key="1">
    <source>
        <dbReference type="SAM" id="Phobius"/>
    </source>
</evidence>
<name>A0ABQ9RZE7_9PEZI</name>
<feature type="transmembrane region" description="Helical" evidence="1">
    <location>
        <begin position="195"/>
        <end position="217"/>
    </location>
</feature>
<evidence type="ECO:0000313" key="3">
    <source>
        <dbReference type="Proteomes" id="UP001241169"/>
    </source>
</evidence>
<keyword evidence="3" id="KW-1185">Reference proteome</keyword>
<comment type="caution">
    <text evidence="2">The sequence shown here is derived from an EMBL/GenBank/DDBJ whole genome shotgun (WGS) entry which is preliminary data.</text>
</comment>
<protein>
    <submittedName>
        <fullName evidence="2">Uncharacterized protein</fullName>
    </submittedName>
</protein>
<keyword evidence="1" id="KW-1133">Transmembrane helix</keyword>
<evidence type="ECO:0000313" key="2">
    <source>
        <dbReference type="EMBL" id="KAK1519222.1"/>
    </source>
</evidence>
<dbReference type="Proteomes" id="UP001241169">
    <property type="component" value="Unassembled WGS sequence"/>
</dbReference>
<proteinExistence type="predicted"/>
<keyword evidence="1" id="KW-0812">Transmembrane</keyword>
<organism evidence="2 3">
    <name type="scientific">Colletotrichum paranaense</name>
    <dbReference type="NCBI Taxonomy" id="1914294"/>
    <lineage>
        <taxon>Eukaryota</taxon>
        <taxon>Fungi</taxon>
        <taxon>Dikarya</taxon>
        <taxon>Ascomycota</taxon>
        <taxon>Pezizomycotina</taxon>
        <taxon>Sordariomycetes</taxon>
        <taxon>Hypocreomycetidae</taxon>
        <taxon>Glomerellales</taxon>
        <taxon>Glomerellaceae</taxon>
        <taxon>Colletotrichum</taxon>
        <taxon>Colletotrichum acutatum species complex</taxon>
    </lineage>
</organism>
<dbReference type="RefSeq" id="XP_060341484.1">
    <property type="nucleotide sequence ID" value="XM_060499908.1"/>
</dbReference>